<proteinExistence type="inferred from homology"/>
<dbReference type="InterPro" id="IPR019468">
    <property type="entry name" value="AdenyloSucc_lyase_C"/>
</dbReference>
<evidence type="ECO:0000256" key="9">
    <source>
        <dbReference type="ARBA" id="ARBA00024477"/>
    </source>
</evidence>
<comment type="pathway">
    <text evidence="2 13">Purine metabolism; AMP biosynthesis via de novo pathway; AMP from IMP: step 2/2.</text>
</comment>
<dbReference type="GO" id="GO:0006189">
    <property type="term" value="P:'de novo' IMP biosynthetic process"/>
    <property type="evidence" value="ECO:0007669"/>
    <property type="project" value="UniProtKB-UniPathway"/>
</dbReference>
<dbReference type="InterPro" id="IPR020557">
    <property type="entry name" value="Fumarate_lyase_CS"/>
</dbReference>
<protein>
    <recommendedName>
        <fullName evidence="5 12">Adenylosuccinate lyase</fullName>
        <shortName evidence="13">ASL</shortName>
        <ecNumber evidence="4 12">4.3.2.2</ecNumber>
    </recommendedName>
    <alternativeName>
        <fullName evidence="10 13">Adenylosuccinase</fullName>
    </alternativeName>
</protein>
<dbReference type="EC" id="4.3.2.2" evidence="4 12"/>
<keyword evidence="7 13" id="KW-0658">Purine biosynthesis</keyword>
<dbReference type="PRINTS" id="PR00145">
    <property type="entry name" value="ARGSUCLYASE"/>
</dbReference>
<dbReference type="Pfam" id="PF10397">
    <property type="entry name" value="ADSL_C"/>
    <property type="match status" value="1"/>
</dbReference>
<evidence type="ECO:0000256" key="7">
    <source>
        <dbReference type="ARBA" id="ARBA00022755"/>
    </source>
</evidence>
<accession>C9RB43</accession>
<evidence type="ECO:0000313" key="15">
    <source>
        <dbReference type="EMBL" id="ACX51470.1"/>
    </source>
</evidence>
<dbReference type="OrthoDB" id="9768878at2"/>
<dbReference type="GO" id="GO:0008652">
    <property type="term" value="P:amino acid biosynthetic process"/>
    <property type="evidence" value="ECO:0007669"/>
    <property type="project" value="UniProtKB-KW"/>
</dbReference>
<dbReference type="SMART" id="SM00998">
    <property type="entry name" value="ADSL_C"/>
    <property type="match status" value="1"/>
</dbReference>
<evidence type="ECO:0000256" key="5">
    <source>
        <dbReference type="ARBA" id="ARBA00017058"/>
    </source>
</evidence>
<dbReference type="EMBL" id="CP001785">
    <property type="protein sequence ID" value="ACX51470.1"/>
    <property type="molecule type" value="Genomic_DNA"/>
</dbReference>
<dbReference type="InterPro" id="IPR024083">
    <property type="entry name" value="Fumarase/histidase_N"/>
</dbReference>
<dbReference type="PANTHER" id="PTHR43172">
    <property type="entry name" value="ADENYLOSUCCINATE LYASE"/>
    <property type="match status" value="1"/>
</dbReference>
<evidence type="ECO:0000256" key="8">
    <source>
        <dbReference type="ARBA" id="ARBA00023239"/>
    </source>
</evidence>
<dbReference type="GO" id="GO:0044208">
    <property type="term" value="P:'de novo' AMP biosynthetic process"/>
    <property type="evidence" value="ECO:0007669"/>
    <property type="project" value="UniProtKB-UniPathway"/>
</dbReference>
<evidence type="ECO:0000256" key="3">
    <source>
        <dbReference type="ARBA" id="ARBA00008273"/>
    </source>
</evidence>
<dbReference type="InterPro" id="IPR000362">
    <property type="entry name" value="Fumarate_lyase_fam"/>
</dbReference>
<dbReference type="FunFam" id="1.20.200.10:FF:000008">
    <property type="entry name" value="Adenylosuccinate lyase"/>
    <property type="match status" value="1"/>
</dbReference>
<evidence type="ECO:0000256" key="1">
    <source>
        <dbReference type="ARBA" id="ARBA00004706"/>
    </source>
</evidence>
<dbReference type="GO" id="GO:0070626">
    <property type="term" value="F:(S)-2-(5-amino-1-(5-phospho-D-ribosyl)imidazole-4-carboxamido) succinate lyase (fumarate-forming) activity"/>
    <property type="evidence" value="ECO:0007669"/>
    <property type="project" value="TreeGrafter"/>
</dbReference>
<evidence type="ECO:0000256" key="6">
    <source>
        <dbReference type="ARBA" id="ARBA00022605"/>
    </source>
</evidence>
<dbReference type="FunFam" id="1.10.40.30:FF:000007">
    <property type="entry name" value="Adenylosuccinate lyase"/>
    <property type="match status" value="1"/>
</dbReference>
<dbReference type="GO" id="GO:0005829">
    <property type="term" value="C:cytosol"/>
    <property type="evidence" value="ECO:0007669"/>
    <property type="project" value="TreeGrafter"/>
</dbReference>
<comment type="catalytic activity">
    <reaction evidence="9">
        <text>(2S)-2-[5-amino-1-(5-phospho-beta-D-ribosyl)imidazole-4-carboxamido]succinate = 5-amino-1-(5-phospho-beta-D-ribosyl)imidazole-4-carboxamide + fumarate</text>
        <dbReference type="Rhea" id="RHEA:23920"/>
        <dbReference type="ChEBI" id="CHEBI:29806"/>
        <dbReference type="ChEBI" id="CHEBI:58443"/>
        <dbReference type="ChEBI" id="CHEBI:58475"/>
        <dbReference type="EC" id="4.3.2.2"/>
    </reaction>
    <physiologicalReaction direction="left-to-right" evidence="9">
        <dbReference type="Rhea" id="RHEA:23921"/>
    </physiologicalReaction>
</comment>
<evidence type="ECO:0000256" key="4">
    <source>
        <dbReference type="ARBA" id="ARBA00012339"/>
    </source>
</evidence>
<dbReference type="FunFam" id="1.10.275.10:FF:000006">
    <property type="entry name" value="Adenylosuccinate lyase"/>
    <property type="match status" value="1"/>
</dbReference>
<dbReference type="UniPathway" id="UPA00074">
    <property type="reaction ID" value="UER00132"/>
</dbReference>
<dbReference type="HOGENOM" id="CLU_030949_0_1_9"/>
<dbReference type="RefSeq" id="WP_015738348.1">
    <property type="nucleotide sequence ID" value="NC_013385.1"/>
</dbReference>
<reference evidence="15 16" key="1">
    <citation type="submission" date="2009-10" db="EMBL/GenBank/DDBJ databases">
        <title>Complete sequence of chromosome of Ammonifex degensii KC4.</title>
        <authorList>
            <consortium name="US DOE Joint Genome Institute"/>
            <person name="Kerfeld C."/>
            <person name="Goodner B."/>
            <person name="Huber H."/>
            <person name="Stetter K."/>
            <person name="Lucas S."/>
            <person name="Copeland A."/>
            <person name="Lapidus A."/>
            <person name="Glavina del Rio T."/>
            <person name="Dalin E."/>
            <person name="Tice H."/>
            <person name="Bruce D."/>
            <person name="Goodwin L."/>
            <person name="Pitluck S."/>
            <person name="Saunders E."/>
            <person name="Brettin T."/>
            <person name="Detter J.C."/>
            <person name="Han C."/>
            <person name="Larimer F."/>
            <person name="Land M."/>
            <person name="Hauser L."/>
            <person name="Kyrpides N."/>
            <person name="Ovchinnikova G."/>
            <person name="Richardson P."/>
        </authorList>
    </citation>
    <scope>NUCLEOTIDE SEQUENCE [LARGE SCALE GENOMIC DNA]</scope>
    <source>
        <strain evidence="16">DSM 10501 / KC4</strain>
    </source>
</reference>
<keyword evidence="16" id="KW-1185">Reference proteome</keyword>
<organism evidence="15 16">
    <name type="scientific">Ammonifex degensii (strain DSM 10501 / KC4)</name>
    <dbReference type="NCBI Taxonomy" id="429009"/>
    <lineage>
        <taxon>Bacteria</taxon>
        <taxon>Bacillati</taxon>
        <taxon>Bacillota</taxon>
        <taxon>Clostridia</taxon>
        <taxon>Thermoanaerobacterales</taxon>
        <taxon>Thermoanaerobacteraceae</taxon>
        <taxon>Ammonifex</taxon>
    </lineage>
</organism>
<evidence type="ECO:0000256" key="12">
    <source>
        <dbReference type="NCBIfam" id="TIGR00928"/>
    </source>
</evidence>
<dbReference type="PANTHER" id="PTHR43172:SF1">
    <property type="entry name" value="ADENYLOSUCCINATE LYASE"/>
    <property type="match status" value="1"/>
</dbReference>
<dbReference type="InterPro" id="IPR004769">
    <property type="entry name" value="Pur_lyase"/>
</dbReference>
<name>C9RB43_AMMDK</name>
<dbReference type="AlphaFoldDB" id="C9RB43"/>
<comment type="catalytic activity">
    <reaction evidence="11">
        <text>N(6)-(1,2-dicarboxyethyl)-AMP = fumarate + AMP</text>
        <dbReference type="Rhea" id="RHEA:16853"/>
        <dbReference type="ChEBI" id="CHEBI:29806"/>
        <dbReference type="ChEBI" id="CHEBI:57567"/>
        <dbReference type="ChEBI" id="CHEBI:456215"/>
        <dbReference type="EC" id="4.3.2.2"/>
    </reaction>
    <physiologicalReaction direction="left-to-right" evidence="11">
        <dbReference type="Rhea" id="RHEA:16854"/>
    </physiologicalReaction>
</comment>
<evidence type="ECO:0000256" key="13">
    <source>
        <dbReference type="RuleBase" id="RU361172"/>
    </source>
</evidence>
<dbReference type="NCBIfam" id="TIGR00928">
    <property type="entry name" value="purB"/>
    <property type="match status" value="1"/>
</dbReference>
<dbReference type="GO" id="GO:0004018">
    <property type="term" value="F:N6-(1,2-dicarboxyethyl)AMP AMP-lyase (fumarate-forming) activity"/>
    <property type="evidence" value="ECO:0007669"/>
    <property type="project" value="UniProtKB-UniRule"/>
</dbReference>
<evidence type="ECO:0000256" key="11">
    <source>
        <dbReference type="ARBA" id="ARBA00049115"/>
    </source>
</evidence>
<dbReference type="KEGG" id="adg:Adeg_0307"/>
<dbReference type="Gene3D" id="1.10.275.10">
    <property type="entry name" value="Fumarase/aspartase (N-terminal domain)"/>
    <property type="match status" value="1"/>
</dbReference>
<keyword evidence="6" id="KW-0028">Amino-acid biosynthesis</keyword>
<dbReference type="Gene3D" id="1.20.200.10">
    <property type="entry name" value="Fumarase/aspartase (Central domain)"/>
    <property type="match status" value="1"/>
</dbReference>
<dbReference type="PRINTS" id="PR00149">
    <property type="entry name" value="FUMRATELYASE"/>
</dbReference>
<evidence type="ECO:0000259" key="14">
    <source>
        <dbReference type="SMART" id="SM00998"/>
    </source>
</evidence>
<dbReference type="UniPathway" id="UPA00075">
    <property type="reaction ID" value="UER00336"/>
</dbReference>
<dbReference type="PROSITE" id="PS00163">
    <property type="entry name" value="FUMARATE_LYASES"/>
    <property type="match status" value="1"/>
</dbReference>
<comment type="pathway">
    <text evidence="1 13">Purine metabolism; IMP biosynthesis via de novo pathway; 5-amino-1-(5-phospho-D-ribosyl)imidazole-4-carboxamide from 5-amino-1-(5-phospho-D-ribosyl)imidazole-4-carboxylate: step 2/2.</text>
</comment>
<sequence>MIPRYTLPEMKNLWSEENKFRKWLDVELAVCEAWSELGVIPKEDLAEIKAKANFDVERIKAIEKEVRHDVIAFLTCVAEYVGEKARWIHLGLTSSDVVDTALSLLMKEAGEHLLNRLFTLREAVLEQAKRHRDTVMIGRTHGVHAEPITLGFKFLVWVAELDRQAERLSRAIETVSVGKISGAVGTYANLHPRVEELACRRLGLRPARISTQILQRDRHAEYLTTLALIGGSLEKFAVEIRGLQRTEIRELEEPFRPGQKGSSAMPHKRNPIVAERISGLARILRSNALAAMENMALWHERDISHSSVERIIIPGSTTLLDYMLYKMTELVRDLHVYPQNMQRNLEHTRGLVFSQRVLLKLVEKGLSREEAYRLVQRNAMAAWEKEVSFKELLLQDEEVGRYLRPEEIEELFDYRYFLRHLDEIYQRFGL</sequence>
<gene>
    <name evidence="15" type="ordered locus">Adeg_0307</name>
</gene>
<dbReference type="Proteomes" id="UP000002620">
    <property type="component" value="Chromosome"/>
</dbReference>
<dbReference type="Pfam" id="PF00206">
    <property type="entry name" value="Lyase_1"/>
    <property type="match status" value="1"/>
</dbReference>
<evidence type="ECO:0000256" key="10">
    <source>
        <dbReference type="ARBA" id="ARBA00030717"/>
    </source>
</evidence>
<dbReference type="eggNOG" id="COG0015">
    <property type="taxonomic scope" value="Bacteria"/>
</dbReference>
<feature type="domain" description="Adenylosuccinate lyase C-terminal" evidence="14">
    <location>
        <begin position="349"/>
        <end position="429"/>
    </location>
</feature>
<evidence type="ECO:0000313" key="16">
    <source>
        <dbReference type="Proteomes" id="UP000002620"/>
    </source>
</evidence>
<dbReference type="SUPFAM" id="SSF48557">
    <property type="entry name" value="L-aspartase-like"/>
    <property type="match status" value="1"/>
</dbReference>
<dbReference type="InterPro" id="IPR022761">
    <property type="entry name" value="Fumarate_lyase_N"/>
</dbReference>
<comment type="similarity">
    <text evidence="3 13">Belongs to the lyase 1 family. Adenylosuccinate lyase subfamily.</text>
</comment>
<keyword evidence="8 13" id="KW-0456">Lyase</keyword>
<dbReference type="InterPro" id="IPR008948">
    <property type="entry name" value="L-Aspartase-like"/>
</dbReference>
<dbReference type="CDD" id="cd01360">
    <property type="entry name" value="Adenylsuccinate_lyase_1"/>
    <property type="match status" value="1"/>
</dbReference>
<dbReference type="STRING" id="429009.Adeg_0307"/>
<evidence type="ECO:0000256" key="2">
    <source>
        <dbReference type="ARBA" id="ARBA00004734"/>
    </source>
</evidence>
<dbReference type="Gene3D" id="1.10.40.30">
    <property type="entry name" value="Fumarase/aspartase (C-terminal domain)"/>
    <property type="match status" value="1"/>
</dbReference>